<feature type="domain" description="Aminotransferase class I/classII large" evidence="6">
    <location>
        <begin position="53"/>
        <end position="398"/>
    </location>
</feature>
<keyword evidence="4" id="KW-0456">Lyase</keyword>
<dbReference type="InterPro" id="IPR015422">
    <property type="entry name" value="PyrdxlP-dep_Trfase_small"/>
</dbReference>
<sequence length="407" mass="44328">MPGPCHARRNLVDIDTDFDTDFDFDTVIDRTGTWSVQWDGVADRFGAAAAHGMLPFTISDMDFASPPVVLDALHRRIAHGVLGYTDWRNEDFLSAVRLWFATRYDTAIDTDRLVYAPSVLNQLSQLLRMWTGPGDGVVVHTPTYDGFLKAIAGLGRELRGAPVGDTAALERQLARPGSKVLLLCSPHNPTGRVWTEGELTEFARLAEVYGVAVISDEIHADFLHVGGVRHLPWTRFGTGRWALITSGSKAFNFPALSGSYGLVGDPGDHAAFVRRMATGEGLESPAVLALIAHIAAYREGGPWLDALNTYVGQNLLLVAERLNSAFPQLDWRPPEAGYLAWIDLRPLGIDDDALQRELVEVEKVAIMRGSTYGAGGDGFVRLNVGCPRAKAERGVDALIRALGRLAS</sequence>
<dbReference type="GO" id="GO:0008483">
    <property type="term" value="F:transaminase activity"/>
    <property type="evidence" value="ECO:0007669"/>
    <property type="project" value="UniProtKB-KW"/>
</dbReference>
<keyword evidence="3" id="KW-0663">Pyridoxal phosphate</keyword>
<evidence type="ECO:0000256" key="1">
    <source>
        <dbReference type="ARBA" id="ARBA00001933"/>
    </source>
</evidence>
<dbReference type="PANTHER" id="PTHR43525:SF1">
    <property type="entry name" value="PROTEIN MALY"/>
    <property type="match status" value="1"/>
</dbReference>
<accession>A0A6G9GZ61</accession>
<gene>
    <name evidence="7" type="ORF">HA039_15660</name>
</gene>
<evidence type="ECO:0000256" key="2">
    <source>
        <dbReference type="ARBA" id="ARBA00012224"/>
    </source>
</evidence>
<evidence type="ECO:0000259" key="6">
    <source>
        <dbReference type="Pfam" id="PF00155"/>
    </source>
</evidence>
<name>A0A6G9GZ61_9ACTN</name>
<evidence type="ECO:0000313" key="7">
    <source>
        <dbReference type="EMBL" id="QIQ03572.1"/>
    </source>
</evidence>
<dbReference type="SUPFAM" id="SSF53383">
    <property type="entry name" value="PLP-dependent transferases"/>
    <property type="match status" value="1"/>
</dbReference>
<organism evidence="7 8">
    <name type="scientific">Streptomyces liangshanensis</name>
    <dbReference type="NCBI Taxonomy" id="2717324"/>
    <lineage>
        <taxon>Bacteria</taxon>
        <taxon>Bacillati</taxon>
        <taxon>Actinomycetota</taxon>
        <taxon>Actinomycetes</taxon>
        <taxon>Kitasatosporales</taxon>
        <taxon>Streptomycetaceae</taxon>
        <taxon>Streptomyces</taxon>
    </lineage>
</organism>
<dbReference type="KEGG" id="slia:HA039_15660"/>
<protein>
    <recommendedName>
        <fullName evidence="2">cysteine-S-conjugate beta-lyase</fullName>
        <ecNumber evidence="2">4.4.1.13</ecNumber>
    </recommendedName>
</protein>
<dbReference type="Pfam" id="PF00155">
    <property type="entry name" value="Aminotran_1_2"/>
    <property type="match status" value="1"/>
</dbReference>
<evidence type="ECO:0000256" key="5">
    <source>
        <dbReference type="ARBA" id="ARBA00037974"/>
    </source>
</evidence>
<dbReference type="EC" id="4.4.1.13" evidence="2"/>
<dbReference type="AlphaFoldDB" id="A0A6G9GZ61"/>
<dbReference type="InterPro" id="IPR051798">
    <property type="entry name" value="Class-II_PLP-Dep_Aminotrans"/>
</dbReference>
<dbReference type="GO" id="GO:0030170">
    <property type="term" value="F:pyridoxal phosphate binding"/>
    <property type="evidence" value="ECO:0007669"/>
    <property type="project" value="InterPro"/>
</dbReference>
<evidence type="ECO:0000256" key="3">
    <source>
        <dbReference type="ARBA" id="ARBA00022898"/>
    </source>
</evidence>
<keyword evidence="7" id="KW-0808">Transferase</keyword>
<evidence type="ECO:0000313" key="8">
    <source>
        <dbReference type="Proteomes" id="UP000501179"/>
    </source>
</evidence>
<dbReference type="Proteomes" id="UP000501179">
    <property type="component" value="Chromosome"/>
</dbReference>
<evidence type="ECO:0000256" key="4">
    <source>
        <dbReference type="ARBA" id="ARBA00023239"/>
    </source>
</evidence>
<dbReference type="EMBL" id="CP050177">
    <property type="protein sequence ID" value="QIQ03572.1"/>
    <property type="molecule type" value="Genomic_DNA"/>
</dbReference>
<keyword evidence="7" id="KW-0032">Aminotransferase</keyword>
<dbReference type="GO" id="GO:0047804">
    <property type="term" value="F:cysteine-S-conjugate beta-lyase activity"/>
    <property type="evidence" value="ECO:0007669"/>
    <property type="project" value="UniProtKB-EC"/>
</dbReference>
<dbReference type="Gene3D" id="3.90.1150.10">
    <property type="entry name" value="Aspartate Aminotransferase, domain 1"/>
    <property type="match status" value="1"/>
</dbReference>
<proteinExistence type="inferred from homology"/>
<dbReference type="InterPro" id="IPR015421">
    <property type="entry name" value="PyrdxlP-dep_Trfase_major"/>
</dbReference>
<dbReference type="CDD" id="cd00609">
    <property type="entry name" value="AAT_like"/>
    <property type="match status" value="1"/>
</dbReference>
<comment type="similarity">
    <text evidence="5">Belongs to the class-II pyridoxal-phosphate-dependent aminotransferase family. MalY/PatB cystathionine beta-lyase subfamily.</text>
</comment>
<keyword evidence="8" id="KW-1185">Reference proteome</keyword>
<dbReference type="InterPro" id="IPR004839">
    <property type="entry name" value="Aminotransferase_I/II_large"/>
</dbReference>
<dbReference type="PANTHER" id="PTHR43525">
    <property type="entry name" value="PROTEIN MALY"/>
    <property type="match status" value="1"/>
</dbReference>
<reference evidence="7 8" key="1">
    <citation type="submission" date="2020-03" db="EMBL/GenBank/DDBJ databases">
        <title>A novel species.</title>
        <authorList>
            <person name="Gao J."/>
        </authorList>
    </citation>
    <scope>NUCLEOTIDE SEQUENCE [LARGE SCALE GENOMIC DNA]</scope>
    <source>
        <strain evidence="7 8">QMT-12</strain>
    </source>
</reference>
<dbReference type="InterPro" id="IPR015424">
    <property type="entry name" value="PyrdxlP-dep_Trfase"/>
</dbReference>
<comment type="cofactor">
    <cofactor evidence="1">
        <name>pyridoxal 5'-phosphate</name>
        <dbReference type="ChEBI" id="CHEBI:597326"/>
    </cofactor>
</comment>
<dbReference type="Gene3D" id="3.40.640.10">
    <property type="entry name" value="Type I PLP-dependent aspartate aminotransferase-like (Major domain)"/>
    <property type="match status" value="1"/>
</dbReference>